<reference evidence="2 3" key="1">
    <citation type="submission" date="2019-12" db="EMBL/GenBank/DDBJ databases">
        <title>A genome sequence resource for the geographically widespread anthracnose pathogen Colletotrichum asianum.</title>
        <authorList>
            <person name="Meng Y."/>
        </authorList>
    </citation>
    <scope>NUCLEOTIDE SEQUENCE [LARGE SCALE GENOMIC DNA]</scope>
    <source>
        <strain evidence="2 3">ICMP 18580</strain>
    </source>
</reference>
<evidence type="ECO:0000313" key="3">
    <source>
        <dbReference type="Proteomes" id="UP000434172"/>
    </source>
</evidence>
<feature type="compositionally biased region" description="Basic residues" evidence="1">
    <location>
        <begin position="3597"/>
        <end position="3607"/>
    </location>
</feature>
<feature type="compositionally biased region" description="Pro residues" evidence="1">
    <location>
        <begin position="484"/>
        <end position="494"/>
    </location>
</feature>
<feature type="compositionally biased region" description="Low complexity" evidence="1">
    <location>
        <begin position="5679"/>
        <end position="5693"/>
    </location>
</feature>
<feature type="compositionally biased region" description="Basic and acidic residues" evidence="1">
    <location>
        <begin position="5181"/>
        <end position="5193"/>
    </location>
</feature>
<feature type="compositionally biased region" description="Basic residues" evidence="1">
    <location>
        <begin position="2847"/>
        <end position="2859"/>
    </location>
</feature>
<feature type="compositionally biased region" description="Low complexity" evidence="1">
    <location>
        <begin position="4743"/>
        <end position="4756"/>
    </location>
</feature>
<feature type="compositionally biased region" description="Low complexity" evidence="1">
    <location>
        <begin position="2867"/>
        <end position="2881"/>
    </location>
</feature>
<feature type="compositionally biased region" description="Basic and acidic residues" evidence="1">
    <location>
        <begin position="5844"/>
        <end position="5872"/>
    </location>
</feature>
<feature type="compositionally biased region" description="Basic and acidic residues" evidence="1">
    <location>
        <begin position="973"/>
        <end position="984"/>
    </location>
</feature>
<feature type="compositionally biased region" description="Basic and acidic residues" evidence="1">
    <location>
        <begin position="2778"/>
        <end position="2788"/>
    </location>
</feature>
<feature type="region of interest" description="Disordered" evidence="1">
    <location>
        <begin position="1251"/>
        <end position="1751"/>
    </location>
</feature>
<feature type="compositionally biased region" description="Basic and acidic residues" evidence="1">
    <location>
        <begin position="3930"/>
        <end position="3946"/>
    </location>
</feature>
<feature type="compositionally biased region" description="Basic and acidic residues" evidence="1">
    <location>
        <begin position="2896"/>
        <end position="2911"/>
    </location>
</feature>
<feature type="compositionally biased region" description="Basic residues" evidence="1">
    <location>
        <begin position="4731"/>
        <end position="4742"/>
    </location>
</feature>
<feature type="compositionally biased region" description="Low complexity" evidence="1">
    <location>
        <begin position="6538"/>
        <end position="6562"/>
    </location>
</feature>
<feature type="compositionally biased region" description="Basic and acidic residues" evidence="1">
    <location>
        <begin position="6480"/>
        <end position="6496"/>
    </location>
</feature>
<feature type="compositionally biased region" description="Polar residues" evidence="1">
    <location>
        <begin position="4465"/>
        <end position="4481"/>
    </location>
</feature>
<feature type="compositionally biased region" description="Basic and acidic residues" evidence="1">
    <location>
        <begin position="5922"/>
        <end position="5931"/>
    </location>
</feature>
<protein>
    <submittedName>
        <fullName evidence="2">Involucrin repeat protein</fullName>
    </submittedName>
</protein>
<evidence type="ECO:0000256" key="1">
    <source>
        <dbReference type="SAM" id="MobiDB-lite"/>
    </source>
</evidence>
<feature type="compositionally biased region" description="Basic and acidic residues" evidence="1">
    <location>
        <begin position="1362"/>
        <end position="1371"/>
    </location>
</feature>
<feature type="compositionally biased region" description="Basic residues" evidence="1">
    <location>
        <begin position="4650"/>
        <end position="4659"/>
    </location>
</feature>
<feature type="compositionally biased region" description="Low complexity" evidence="1">
    <location>
        <begin position="227"/>
        <end position="238"/>
    </location>
</feature>
<feature type="compositionally biased region" description="Basic and acidic residues" evidence="1">
    <location>
        <begin position="3464"/>
        <end position="3474"/>
    </location>
</feature>
<feature type="compositionally biased region" description="Polar residues" evidence="1">
    <location>
        <begin position="3977"/>
        <end position="3986"/>
    </location>
</feature>
<feature type="compositionally biased region" description="Low complexity" evidence="1">
    <location>
        <begin position="1"/>
        <end position="59"/>
    </location>
</feature>
<feature type="compositionally biased region" description="Basic and acidic residues" evidence="1">
    <location>
        <begin position="6629"/>
        <end position="6642"/>
    </location>
</feature>
<feature type="compositionally biased region" description="Low complexity" evidence="1">
    <location>
        <begin position="5634"/>
        <end position="5648"/>
    </location>
</feature>
<feature type="compositionally biased region" description="Low complexity" evidence="1">
    <location>
        <begin position="4032"/>
        <end position="4045"/>
    </location>
</feature>
<feature type="compositionally biased region" description="Low complexity" evidence="1">
    <location>
        <begin position="5147"/>
        <end position="5166"/>
    </location>
</feature>
<feature type="compositionally biased region" description="Basic and acidic residues" evidence="1">
    <location>
        <begin position="5430"/>
        <end position="5447"/>
    </location>
</feature>
<feature type="compositionally biased region" description="Polar residues" evidence="1">
    <location>
        <begin position="5524"/>
        <end position="5541"/>
    </location>
</feature>
<feature type="compositionally biased region" description="Basic and acidic residues" evidence="1">
    <location>
        <begin position="4051"/>
        <end position="4069"/>
    </location>
</feature>
<feature type="compositionally biased region" description="Basic and acidic residues" evidence="1">
    <location>
        <begin position="6351"/>
        <end position="6360"/>
    </location>
</feature>
<feature type="compositionally biased region" description="Basic residues" evidence="1">
    <location>
        <begin position="1532"/>
        <end position="1542"/>
    </location>
</feature>
<feature type="compositionally biased region" description="Basic residues" evidence="1">
    <location>
        <begin position="6305"/>
        <end position="6315"/>
    </location>
</feature>
<feature type="compositionally biased region" description="Basic and acidic residues" evidence="1">
    <location>
        <begin position="6593"/>
        <end position="6612"/>
    </location>
</feature>
<feature type="compositionally biased region" description="Basic residues" evidence="1">
    <location>
        <begin position="1596"/>
        <end position="1605"/>
    </location>
</feature>
<feature type="region of interest" description="Disordered" evidence="1">
    <location>
        <begin position="2732"/>
        <end position="2788"/>
    </location>
</feature>
<feature type="compositionally biased region" description="Basic and acidic residues" evidence="1">
    <location>
        <begin position="1632"/>
        <end position="1652"/>
    </location>
</feature>
<feature type="compositionally biased region" description="Polar residues" evidence="1">
    <location>
        <begin position="470"/>
        <end position="482"/>
    </location>
</feature>
<feature type="compositionally biased region" description="Polar residues" evidence="1">
    <location>
        <begin position="3506"/>
        <end position="3520"/>
    </location>
</feature>
<feature type="compositionally biased region" description="Basic residues" evidence="1">
    <location>
        <begin position="5091"/>
        <end position="5102"/>
    </location>
</feature>
<feature type="compositionally biased region" description="Basic and acidic residues" evidence="1">
    <location>
        <begin position="3992"/>
        <end position="4007"/>
    </location>
</feature>
<feature type="compositionally biased region" description="Low complexity" evidence="1">
    <location>
        <begin position="5299"/>
        <end position="5310"/>
    </location>
</feature>
<feature type="compositionally biased region" description="Polar residues" evidence="1">
    <location>
        <begin position="3170"/>
        <end position="3180"/>
    </location>
</feature>
<feature type="compositionally biased region" description="Polar residues" evidence="1">
    <location>
        <begin position="3531"/>
        <end position="3541"/>
    </location>
</feature>
<feature type="compositionally biased region" description="Basic residues" evidence="1">
    <location>
        <begin position="5768"/>
        <end position="5779"/>
    </location>
</feature>
<sequence>LASAAAAPSTVSSMPGPSAQPQQYPYSQQQQQQQQQQQYQYQPQTYSPSQYSQSYAEPQRYPDHESYAPRPERYEQQQQQHHHHQQYQQQQSYGNPQRYPEPERYAQAERYSEPPQQYAERDRYPGSQASASAYTEPARTRPRGGSSSSASSSTSSSLLNVSAKAPRFGGVFSTFWRAPSEQRERRRRKKQKARIFFATNSSSSSVNSDLAYGRGYIERDKSQGPTPAASAYASPAMYRNEPAPPTEVRQQPPPPAESRPKTDDEEILEIGRQLQDIARRQNESDKRAAGKSRASQLAGAAGIAGAAAAFGHFRNHKAGGKSQAGPSSKVQESSSDDDWESASEDESSTDSSDSSDGGGLAYGFDKPSKSARISAEPPEQIQPPGRKNTVVDPRLFGPYNSLRGAVKSPCGFGEQDDPRSAGSFRRHHEETVAQVQSPKTEKKPVQQPMQHVYPVPTSDPDKFDFGRASVTASRQDLPQQSRPAPVPLQQPKPIVPVSSKVYDADRYVEPRTFKRQTPTGRSPGRIPVETAIAGAGAAAAAIGVAMANRRDSADHVQRHDERGSDAWERRDHARESRDSRRPDERVDQPVKIEMDDRERRDRSERRSYRHSPVEIIDQRDKNRTARGDAPPEPTKKPEARPDARPEVYRLPKGDEIRVEYDPEEDRQRREKPKEPRKEEHKREVVEERRHAKRVEKQTDLPRDHHGVEQPEVPFTQAPIDPFQFQVADDAFQTPKYATPKNATPKRPLTPQVVTVDREPNFDDSPPRKPDYSDSRMSRKDSFELEQRLEQYQQGFRDRSRTPGPRRRRDSFEEEKHAAKAIYDEVKHATAPVAAAALASAIAVEEQRSRKHRSEHVTEDGSRTSSQAARDAVQEEADRHYRETVLARKIAEDEIRSRSSSPHDGSVVGKYDDDKRPEVVTIVTPPEMDHRHDKSPYDAPNADVRIDHVIIPDELARFRLPEGQLGPGSTHIFRSRDPSCERERPLLNLVLPTPNITPRATPAPEQQKEANREARQEEKPKKSTREVPKPRSVEVTATPADIVPEVVPEPKQKVVERPTTPTAKSVTWGENETKSFEVESPEPPKSVPSSTSPKKSKKRFGKSTPWGVIAAAIGGAGAAAAASSEVRDPFEENKTTEDSERHSPPQSPKSRAAEPSSEPIVSPIHPKVTTSFEDDLPPAPGPKPSSPQTSQMPGAFADDLEFASVLAAGLQDTGFDPNIVIDNPAYMRRDSPPGQNEPIYQQPYVETVNDLGIYGPENIGQPTATREPGHVISEVQDTPVEKDLNNGHAAFDTLPRKYRDKGKSKETEVLHEEPAGDESEPGRKLSKKEKRKQKAAKRQSVESALEETTKAVTPLDPFSQTAPEHDWNDDRSQSPSTVVSTVVSVGPKVRDPLDDPLWNSPSFSHRDRPVEEPTNDSRHYVDEPTYHSRRSDEEPTYDYRRSADEPTPRRQSEERRSPPTTRSLDDSPYAGTSFDELPSVQDTRSFDESSSLYSQPSEVPSSYVRSRDEPSSQAPASSETPNVDDDAAAPTKLSKKEKKKKRSSRSDIVVVQEDGKEPQDIIVEEPRSYREELPEHNDTAPTEPREMDDDPLDSPVKKKKKSKRSKQSSDEWTDVEKQIEDVSAGGRSSPSKPVDDWDDRPAKSRRDRSRIDDQDTGSVVSDSTPRRSKSDRRSNGSRYEEDDAKSVASDGSGRKRRSRDDKKSVKDDDKKSTKEEEKRGSSGFFSLFRPGSGNKDTSGKEEKSFLDNAGTLGAGAGLASAVAALGSMMSRSNATEPQPEESEHSRSLERTASASSDVDILDPEITQRTIRPAIDPQYGDLLPLPPSPMPPSTPGSPTEELDDLPALPDSRPETPPEERRRQHEMKTHVRRRSNLDTPHKSPSQTAVPFKLRLGQRSSPSSPGNLGHVISPMTSPTAPTAPENALSRRPSIRPFSWESSKEIKPLYLLEQARQEHAAQSTEPHVDFPGLPPSEPSSRESPAPQFALRENDVEYFRQLQASPFEPDELRVNTDVFRSPAARDQFSSQETTPKAEQALHNTRAMYRPESPALPVVPDLSRQLELSGRDLAALPVLPASPASTVTEHEAAVPAEPSLERAVAYLPALFDNPESQPGLAEKPRGPVFLPESPALPGMPDAARQLESFEYEPMDLPSLPASPVAEQAPSPVMQFHDAEDFPALSTSPLAEDAYEAPHTVPEYLPESPALPPVTETHRIDLPDHYFEALPVLPASPKVEPRASPKSVRFAPESPALPIIPDNAEGLGLPAHYLDELPALPSSPVAEYQPIAKGVSFAPESPALPSVVDAARLDIPEYDLAELPSLPASPVPEHRGRDIGPKFAPESPALPASPDKFRDVIFPVDSVDQLPALPGSPILEHHEPAPTISYAPESPSLPTWPGTGFRLPEQLETDLPALPRSPVLEQQDPPATITYAPESPSLPTIPETFRSFDTPAYNVDELPSLPASPVAEHEAVRYIYAPECPAIPSFPGANLYSPEQQLEDLPSLPGSPLGETEDSLENFAYAPESPGLPSVPDASFYFPEQQLEELPSLPGSPVAEDVSKKFTFAPESPALPAVSGAGFFFPEQQLGELPALPGSPSMEPLVTDREEPAPPKVVLAPESPALPSVQDVDFHFPEQSLEELPALPNSPTTEPVVMDLEGRNAPRITFAPESPALPPQADFCFPEQPMEDLPALPASPVAEPEDHPRGPTLAPESPALPHLPDASHQLYASDHQLEDLPALPTSPETLPAVGTHTEPEPVEVTSKDRNTPPSPTPTRSLNRSEAMAKVEEESVPDARDVALGAVAGGAAAGLATTILGHDDQAEGKKQSDPDTQSLENFGMFESAGPLAGTKLSKKAKKKKRKSKALSMDENAAPTEAASSSEPPAENVALPSNDIAPVSPIDKDRRQSIDAPREMPAEESAPPSGEVDTEAPAEDPSTEAIPSEAAPTSETRAAEETLSTEAPSVVAPPDEVSMPISPSSKSYEEDLPPTTHANLNPAAGSNVLSNDDTPVSIAPRDGLPPPVESIQRETPSDDVVRGIERLLSSANDNVRGEDAPGETQPEMPTVESKAPVDSEALETAPVEPSTADVPAEKKLSKKDKKKLKKAQAQARALELEHSAKPDEERDQIESATEAHDSMVEVEAAVADADTGGPALETEQASQLPEPQAATWLPKTETTVPASVPQTDEPALLPGPDGSSSAPTSDESKDVNEAEQPVAPSVTEPSSPETQKSKKKKSKAKKALDLDGEVKSTPEASKTNPVASEPVTPFPEQEVSAKLDENPSTFESTAPIAPLPDAESQLQHIPILEQDDNQLARGDDVADSSAPIEEDVEKTASIDERTLESKPTVEAEEKPATPEDTLSGHSEDVPTLQDAPADGQPSLGPQVPISGLEEKSVSLDDDSAQAKTAPGEDEAKLGNTEDDLPLLPTLPADDVQPAQEPTSAVREIAEPAETSPTLPLKDQNSSLAAENEHVEAKPVIEQETLVADVHADLAENPELPSSKSRGLDLEATPTSPMEATSDNVYSGTLEDRFPKGSQPTTSETDTAQVPAAESGLKEDSVYTSEPIDNVPSTTHSAAEISEPGPATSQMPSAESAQPLQSDKKKKKKKKKSKGLSLSQLDDILSMENTPVQTPTTETPPVVPQAAETPLKETPAVETPLVDNSVVETPIVETPTGETIVETPAVETRDLEAPVVDNSVVETPIVETPTGDTAVAFDEVDRASQITPAPADGPDVEPPASNTPFGETTVVETPVIENPVVETPIVETPTGEITVETPAVVDNAPVEIPAGVEFSTEETTVVVVETPAAVETQTIETPAAVETPAMAGASEEKAPDFTEEPAPDTVSSIEKGSDEAQGNDLGAAKEHLAVTEETQELSSSTLTESIDQADNVSPLSEEPSPSRKNEVSESDATTIIPQDGSMEPAAIPEQAPMAEETATKELDDPETAIRESQEPTNAESNDEAFATPPQRPLTIETEDDAPGSLSQEPTLLDSQIDAVDTKPQKPFIEKEQPRGVETPVEPDSPVESKKSKKKKKKAAAAAAAAAAALQAAIEDTPGDQKDQKEAKDEAITDKDTSSTQDKTGDTELPPPELPTSGEFATDVKISEEADAGPAVTKKGKKKKKGKKSSTLDPEPENSPSTSIPESTADVANTMDKSAYVSSPPREPASDEARFPPAESSTEAEPAANTGEQRRKSVTWAPELGSAANNSDLPLQEAGHGSEWQPEAATAPPPATGELQTTGPSEPEDRSEAENLPRAIGEEMQGSDTMAVDETSEGVAQKDLDPESQAQRHPASETTQALPQQHEHEHAHDIAAAPIDYFPSSFGLHATTRGATRSDASIPTAQQAYFPSAHRMLPATGSSSSGAANRKGGETLEGEEQAEQVASSEADATSDAEHAEQAGRSGAIGKPSATADAQTGEVGTSDPGLHAIVEPDSGPGHDKSLVDTQNGRMTDAEPVGPALTDSALEAGGPQNTPVQPLAHQDSNPKIPQPLPSHAASSSTSPLDEVPSPRPRPRSRHTPSSPSLLERAKNSDAGIIDPAAAAAASAESRPEDFNLNDSPYIGDSREHKAEEEQHPVPRATDAALPGQTAALESLGEFIASEPQVDSSSETVPGPEPTGIVNAGSTTQSPEETETQPEEGADVWSEPATPSNMSKKDKKKAKKAKAAAAGEPDDVEDTQARDVDDGPSTAEPGASAPIESSVQPGPASIPDAASAPGAEDIALWAGDDGWAIQPNSKKSKKDKKKKRAAAQAADEADAVVAQPEESSSKSEEIVAEQAPPSPPAQDERSPSLEDAVNEHQTTAETSDVPLETSEAVVEGVPEDVPGVSHVPEAPHDTSAGDEQPQAPQEANDAGFEVPTKKSKKNKKKQQQQQSSGGEEAQGRLQDPTRQDHQPGHGESTSTPAPAPPVDSLPADAEHLQLSRDPQPLDDTLPEDSSKASTQEDALILDRPEDAPNPASVSQPPPATEAEVPQEAQTMPSDSIADTTVLAEDEFPVVTKKSKKDKKKKKKGLETPAEPIVTPATEPVVEQTSPPQRTPAPESQPTPAEVPAVDEPASEQVDSSEPARVLEPDAPSSSTPMPAEEARPLEEEEPISPKKSKKDKKKKKKDASADILAEQPLPTETETPPAPEAALIGHPEQMVMPETESTPQPTDVFTQDATTTTDEPQTLQEEVAREQPMDTTPGDEPFRQESSIHDATVDEDTPAVIAEPSQHEDPMDLDVAATEELCKPDVPSVPETTQADTVLDPTQTAEAPQPVTVNAEDEFPISEKKSKKDKKKGKKAQVEPVLEAEPPVEQSLREETVAAEPEPASAAVELAEEIPILEEQKTPVQDPEIIETSQPVVAEDEFPLPDKKTKKSKKKKGQALDMIEPQPSLEPAAESAVDPVTERSLDIPSDTVPSAEDIFPKPPTDTPADLNDVQEPAAEAQDVSLPDADTLKEDVALEADKARSDEADTFDILEGQPSLPLDDEPSSPKLSKKDKKKKKKAKLQDDSNVSDATPTVEVPEESLPSVQEAAQADITAPPLEFTQPPQETSADLIESTQQSEEVPADPASNATGLTAPATLPAEDFMNVMPSPPAEADVVHTQESTAPQPEQEVPLTPKKSKKDKKKKKKGLSMDDAAVEQETSRSLPVADGASDDLPAAANSPAAEAPTNIPSEASIPAPIEPVVKKAEFQDEMDIDVEPPTTVEQTPPTSTSDAPVIATETLPEPAQPVEEIVPVAPITVDQPTTISEPKLESVSDVPSASLEDATQTQEAAVALPEDEWPDTLPAKKSKKDKKKKSQAHNDLMDSEAATPAGPAVEEVKEEEPAISTTEEAKVPDIAAPDVFPDERNLSEPLDVDANVGLVREMKRPHSAADKIPEKQETAPAEEKRQDVTADTGSYDPLAAWTNEWSSAPTKKSKKDKKKKKRQNQVLEDAEFATPQEDDVKSFKPEIEPSTAADSSNNPPTIAEPSDAISNPPSPARARTPALAEQSILSVRSRSPDLKEHSVLSRRSESPDLAERSLLSGRSRTPNYAEQSMLSGQSRSPNYTEGSPRSRRTRSPGHTDGSPRSRRTRSPGYTEGSPRSRRSRSPGYTDGSFLTRRSRSPNYTEGSPRSRRSRSPGYTDGSFLTRRSRSPTYGDRSLLSGRSRSRNYTERSLLSRRSRSPNYTEGSFLTRRSRSPNYTEHSLLSRRSRRSRSPNYTEHSNLSGRSRSPNYAERSMLSTRSRSPDFAKRSMLSERPTESVAQEDNNRESRHDNSNPQSPAAKDRAHSSASHRQDVNVDADGSRPASPTAALDTSRIMDLPEATRSSLDVVDLGAWDVPVTKKSKKGKKGKKQSIPVDVESPQDIDPTPAPNPDQSLAPEVADNVGYFDKEPLEENRSASAPPPPETASTLLTPADIPRPVDATTPSPKSSRSADVDLTPAQETSRVVHEVPYEQPDKRKKLKTREQSNTLLPEPIFSSRDIAAVDLEDHGSQENNAAEPAGTIADISLLRTSAPDASEHQGHPEPNVDKQVPEHPSGTPSALDIAASYLEHKTDHDPVETTRATTPEKQHQDTGSSKLGVAAGAAAIAAAAATLAKSSSAKKKGKKSKYADKRSSQEDDLFDDPSLWEGADKKHVSEAANAEVEKFWGGEEPQSASAQEAPAEPDTTKDEEHHKRQDTTMEEDDVFAPNTKQRDGPPIRQNPVESGELPSPEEKEEHSKGMPSLTAPLKEKALDDNVESPVLGREEKPEEIPSATERDTRQSLEPEPSTMTSDLDEAVDRGFEAESRRDLSSVLSSRSPEPFYETGGFRSPVPSILPPVQEEAHEEAESEPRSLPKTSSRRALRTPEPHRDSALSSGSSHPFRKSGLDSQVERDSGVMRDWQETSSQGREAQRTPELSSHRERRRSREAERAKSPSVRDLIRRSPFAEDETRDYPMSKTPVLRDPGSRQLDTPTPEPHKMRRISPELERKRSKYQDLASAALAGAAISSTSSPRSTPPPGNRSVSERVARLQSPAPVEPPVARRSISNSSLSRHRRAMGSQTPEPLKFRPESPGIISRPATATPPLRRRTDRRMSGDLRSLSQRSQQDLTQDPTSSSNTPVANEGRVRTKDMADVFDGFGEGRIGSPRSPTRPHSMRRRQSMQVLELESRVEQLLAENRMLADARTTADTTTSSNRASASGILAERDAEIDVLKQSLEFLQKEVARLTEVNEGLNSANAQLAAQHNERYRSLETQHADTSRQLDEVRNEHGRFQESLSQKDAEISKLRSELDAAKDKIRQMQRQILAAKGADADFLNVKDVDHFDHRCQQLCSHVQQWVLRFSKFSDMRACRLTNEINDEKVIDRLDNAILDGTDVDAYLADRVRRRDVFMSMTMNMIWEFVFTRYLFGMDREQRQKLKSLEKLLTEVGPPQAVRQWRAVTLTLLSKRPSFKHQRDLDTEAVVQAIFQTLSKVLPPPSNLEDQIQSQLRRVMREAVDLSIEMRTQRAEYMMLPPLQPEYDADGELAETVTFNAALMNERSGDKSLNNESLEGQHAVVRIVLFPLVVKKGDDAGNNDDEIVVCPAQVLVARPKGKSVRLFTPGSEVGGSMIGGNAAATHSELSMGTFLPEQASNVRSN</sequence>
<feature type="compositionally biased region" description="Basic residues" evidence="1">
    <location>
        <begin position="5471"/>
        <end position="5482"/>
    </location>
</feature>
<feature type="region of interest" description="Disordered" evidence="1">
    <location>
        <begin position="1"/>
        <end position="301"/>
    </location>
</feature>
<feature type="compositionally biased region" description="Basic and acidic residues" evidence="1">
    <location>
        <begin position="755"/>
        <end position="788"/>
    </location>
</feature>
<feature type="compositionally biased region" description="Basic residues" evidence="1">
    <location>
        <begin position="4993"/>
        <end position="5004"/>
    </location>
</feature>
<feature type="region of interest" description="Disordered" evidence="1">
    <location>
        <begin position="2660"/>
        <end position="2717"/>
    </location>
</feature>
<feature type="compositionally biased region" description="Basic and acidic residues" evidence="1">
    <location>
        <begin position="1552"/>
        <end position="1577"/>
    </location>
</feature>
<feature type="compositionally biased region" description="Basic residues" evidence="1">
    <location>
        <begin position="1323"/>
        <end position="1336"/>
    </location>
</feature>
<feature type="compositionally biased region" description="Basic residues" evidence="1">
    <location>
        <begin position="3090"/>
        <end position="3100"/>
    </location>
</feature>
<dbReference type="PANTHER" id="PTHR40641">
    <property type="entry name" value="INVOLUCRIN REPEAT PROTEIN (AFU_ORTHOLOGUE AFUA_2G08060)"/>
    <property type="match status" value="1"/>
</dbReference>
<feature type="compositionally biased region" description="Basic residues" evidence="1">
    <location>
        <begin position="5349"/>
        <end position="5358"/>
    </location>
</feature>
<feature type="compositionally biased region" description="Low complexity" evidence="1">
    <location>
        <begin position="3623"/>
        <end position="3633"/>
    </location>
</feature>
<feature type="compositionally biased region" description="Basic and acidic residues" evidence="1">
    <location>
        <begin position="1005"/>
        <end position="1031"/>
    </location>
</feature>
<keyword evidence="3" id="KW-1185">Reference proteome</keyword>
<feature type="compositionally biased region" description="Polar residues" evidence="1">
    <location>
        <begin position="7044"/>
        <end position="7065"/>
    </location>
</feature>
<feature type="compositionally biased region" description="Low complexity" evidence="1">
    <location>
        <begin position="143"/>
        <end position="157"/>
    </location>
</feature>
<feature type="compositionally biased region" description="Basic and acidic residues" evidence="1">
    <location>
        <begin position="871"/>
        <end position="896"/>
    </location>
</feature>
<feature type="compositionally biased region" description="Low complexity" evidence="1">
    <location>
        <begin position="3869"/>
        <end position="3878"/>
    </location>
</feature>
<feature type="compositionally biased region" description="Basic and acidic residues" evidence="1">
    <location>
        <begin position="3236"/>
        <end position="3246"/>
    </location>
</feature>
<dbReference type="InterPro" id="IPR053268">
    <property type="entry name" value="Woronin_anchor"/>
</dbReference>
<feature type="compositionally biased region" description="Basic and acidic residues" evidence="1">
    <location>
        <begin position="6245"/>
        <end position="6259"/>
    </location>
</feature>
<feature type="compositionally biased region" description="Polar residues" evidence="1">
    <location>
        <begin position="4280"/>
        <end position="4295"/>
    </location>
</feature>
<feature type="compositionally biased region" description="Basic and acidic residues" evidence="1">
    <location>
        <begin position="1697"/>
        <end position="1719"/>
    </location>
</feature>
<feature type="compositionally biased region" description="Basic and acidic residues" evidence="1">
    <location>
        <begin position="2813"/>
        <end position="2824"/>
    </location>
</feature>
<feature type="compositionally biased region" description="Basic and acidic residues" evidence="1">
    <location>
        <begin position="616"/>
        <end position="626"/>
    </location>
</feature>
<feature type="compositionally biased region" description="Basic and acidic residues" evidence="1">
    <location>
        <begin position="6741"/>
        <end position="6754"/>
    </location>
</feature>
<feature type="compositionally biased region" description="Basic and acidic residues" evidence="1">
    <location>
        <begin position="4880"/>
        <end position="4889"/>
    </location>
</feature>
<feature type="compositionally biased region" description="Low complexity" evidence="1">
    <location>
        <begin position="5551"/>
        <end position="5562"/>
    </location>
</feature>
<evidence type="ECO:0000313" key="2">
    <source>
        <dbReference type="EMBL" id="KAF0319846.1"/>
    </source>
</evidence>
<feature type="compositionally biased region" description="Basic residues" evidence="1">
    <location>
        <begin position="5895"/>
        <end position="5907"/>
    </location>
</feature>
<feature type="compositionally biased region" description="Basic residues" evidence="1">
    <location>
        <begin position="4110"/>
        <end position="4120"/>
    </location>
</feature>
<feature type="region of interest" description="Disordered" evidence="1">
    <location>
        <begin position="843"/>
        <end position="939"/>
    </location>
</feature>
<feature type="compositionally biased region" description="Polar residues" evidence="1">
    <location>
        <begin position="6387"/>
        <end position="6396"/>
    </location>
</feature>
<feature type="compositionally biased region" description="Basic and acidic residues" evidence="1">
    <location>
        <begin position="6206"/>
        <end position="6221"/>
    </location>
</feature>
<feature type="compositionally biased region" description="Polar residues" evidence="1">
    <location>
        <begin position="2941"/>
        <end position="2957"/>
    </location>
</feature>
<feature type="non-terminal residue" evidence="2">
    <location>
        <position position="7581"/>
    </location>
</feature>
<feature type="compositionally biased region" description="Low complexity" evidence="1">
    <location>
        <begin position="4375"/>
        <end position="4385"/>
    </location>
</feature>
<feature type="compositionally biased region" description="Polar residues" evidence="1">
    <location>
        <begin position="1479"/>
        <end position="1503"/>
    </location>
</feature>
<feature type="region of interest" description="Disordered" evidence="1">
    <location>
        <begin position="1951"/>
        <end position="1988"/>
    </location>
</feature>
<feature type="region of interest" description="Disordered" evidence="1">
    <location>
        <begin position="960"/>
        <end position="1196"/>
    </location>
</feature>
<dbReference type="EMBL" id="WOWK01000090">
    <property type="protein sequence ID" value="KAF0319846.1"/>
    <property type="molecule type" value="Genomic_DNA"/>
</dbReference>
<accession>A0A8H3W054</accession>
<feature type="compositionally biased region" description="Low complexity" evidence="1">
    <location>
        <begin position="1909"/>
        <end position="1920"/>
    </location>
</feature>
<feature type="compositionally biased region" description="Basic and acidic residues" evidence="1">
    <location>
        <begin position="6409"/>
        <end position="6420"/>
    </location>
</feature>
<organism evidence="2 3">
    <name type="scientific">Colletotrichum asianum</name>
    <dbReference type="NCBI Taxonomy" id="702518"/>
    <lineage>
        <taxon>Eukaryota</taxon>
        <taxon>Fungi</taxon>
        <taxon>Dikarya</taxon>
        <taxon>Ascomycota</taxon>
        <taxon>Pezizomycotina</taxon>
        <taxon>Sordariomycetes</taxon>
        <taxon>Hypocreomycetidae</taxon>
        <taxon>Glomerellales</taxon>
        <taxon>Glomerellaceae</taxon>
        <taxon>Colletotrichum</taxon>
        <taxon>Colletotrichum gloeosporioides species complex</taxon>
    </lineage>
</organism>
<dbReference type="PANTHER" id="PTHR40641:SF2">
    <property type="entry name" value="INVOLUCRIN REPEAT PROTEIN"/>
    <property type="match status" value="1"/>
</dbReference>
<feature type="compositionally biased region" description="Basic and acidic residues" evidence="1">
    <location>
        <begin position="3021"/>
        <end position="3035"/>
    </location>
</feature>
<feature type="compositionally biased region" description="Basic and acidic residues" evidence="1">
    <location>
        <begin position="60"/>
        <end position="75"/>
    </location>
</feature>
<feature type="compositionally biased region" description="Polar residues" evidence="1">
    <location>
        <begin position="6004"/>
        <end position="6029"/>
    </location>
</feature>
<feature type="compositionally biased region" description="Basic and acidic residues" evidence="1">
    <location>
        <begin position="6707"/>
        <end position="6727"/>
    </location>
</feature>
<feature type="compositionally biased region" description="Basic and acidic residues" evidence="1">
    <location>
        <begin position="3327"/>
        <end position="3351"/>
    </location>
</feature>
<feature type="compositionally biased region" description="Basic residues" evidence="1">
    <location>
        <begin position="4854"/>
        <end position="4863"/>
    </location>
</feature>
<feature type="compositionally biased region" description="Basic and acidic residues" evidence="1">
    <location>
        <begin position="100"/>
        <end position="112"/>
    </location>
</feature>
<dbReference type="OrthoDB" id="5365701at2759"/>
<feature type="compositionally biased region" description="Basic and acidic residues" evidence="1">
    <location>
        <begin position="6513"/>
        <end position="6535"/>
    </location>
</feature>
<feature type="region of interest" description="Disordered" evidence="1">
    <location>
        <begin position="1768"/>
        <end position="1931"/>
    </location>
</feature>
<comment type="caution">
    <text evidence="2">The sequence shown here is derived from an EMBL/GenBank/DDBJ whole genome shotgun (WGS) entry which is preliminary data.</text>
</comment>
<feature type="compositionally biased region" description="Low complexity" evidence="1">
    <location>
        <begin position="5106"/>
        <end position="5128"/>
    </location>
</feature>
<feature type="compositionally biased region" description="Basic and acidic residues" evidence="1">
    <location>
        <begin position="1849"/>
        <end position="1878"/>
    </location>
</feature>
<name>A0A8H3W054_9PEZI</name>
<feature type="compositionally biased region" description="Low complexity" evidence="1">
    <location>
        <begin position="4810"/>
        <end position="4821"/>
    </location>
</feature>
<feature type="compositionally biased region" description="Low complexity" evidence="1">
    <location>
        <begin position="6942"/>
        <end position="6958"/>
    </location>
</feature>
<feature type="region of interest" description="Disordered" evidence="1">
    <location>
        <begin position="548"/>
        <end position="815"/>
    </location>
</feature>
<feature type="compositionally biased region" description="Polar residues" evidence="1">
    <location>
        <begin position="4968"/>
        <end position="4979"/>
    </location>
</feature>
<feature type="compositionally biased region" description="Basic and acidic residues" evidence="1">
    <location>
        <begin position="1124"/>
        <end position="1142"/>
    </location>
</feature>
<feature type="compositionally biased region" description="Basic and acidic residues" evidence="1">
    <location>
        <begin position="633"/>
        <end position="708"/>
    </location>
</feature>
<feature type="compositionally biased region" description="Basic residues" evidence="1">
    <location>
        <begin position="5598"/>
        <end position="5610"/>
    </location>
</feature>
<feature type="compositionally biased region" description="Acidic residues" evidence="1">
    <location>
        <begin position="4625"/>
        <end position="4635"/>
    </location>
</feature>
<feature type="compositionally biased region" description="Polar residues" evidence="1">
    <location>
        <begin position="6178"/>
        <end position="6193"/>
    </location>
</feature>
<feature type="compositionally biased region" description="Basic and acidic residues" evidence="1">
    <location>
        <begin position="548"/>
        <end position="606"/>
    </location>
</feature>
<feature type="region of interest" description="Disordered" evidence="1">
    <location>
        <begin position="3806"/>
        <end position="6281"/>
    </location>
</feature>
<feature type="compositionally biased region" description="Basic and acidic residues" evidence="1">
    <location>
        <begin position="1403"/>
        <end position="1456"/>
    </location>
</feature>
<feature type="compositionally biased region" description="Low complexity" evidence="1">
    <location>
        <begin position="4168"/>
        <end position="4180"/>
    </location>
</feature>
<feature type="compositionally biased region" description="Polar residues" evidence="1">
    <location>
        <begin position="5231"/>
        <end position="5247"/>
    </location>
</feature>
<feature type="compositionally biased region" description="Low complexity" evidence="1">
    <location>
        <begin position="5279"/>
        <end position="5290"/>
    </location>
</feature>
<feature type="compositionally biased region" description="Basic and acidic residues" evidence="1">
    <location>
        <begin position="5978"/>
        <end position="5999"/>
    </location>
</feature>
<feature type="compositionally biased region" description="Low complexity" evidence="1">
    <location>
        <begin position="3135"/>
        <end position="3144"/>
    </location>
</feature>
<feature type="compositionally biased region" description="Basic and acidic residues" evidence="1">
    <location>
        <begin position="6228"/>
        <end position="6237"/>
    </location>
</feature>
<feature type="compositionally biased region" description="Basic and acidic residues" evidence="1">
    <location>
        <begin position="1293"/>
        <end position="1313"/>
    </location>
</feature>
<feature type="compositionally biased region" description="Low complexity" evidence="1">
    <location>
        <begin position="1372"/>
        <end position="1384"/>
    </location>
</feature>
<gene>
    <name evidence="2" type="ORF">GQ607_012948</name>
</gene>
<feature type="compositionally biased region" description="Low complexity" evidence="1">
    <location>
        <begin position="3419"/>
        <end position="3428"/>
    </location>
</feature>
<feature type="region of interest" description="Disordered" evidence="1">
    <location>
        <begin position="6297"/>
        <end position="7104"/>
    </location>
</feature>
<feature type="compositionally biased region" description="Basic and acidic residues" evidence="1">
    <location>
        <begin position="6834"/>
        <end position="6846"/>
    </location>
</feature>
<feature type="region of interest" description="Disordered" evidence="1">
    <location>
        <begin position="315"/>
        <end position="528"/>
    </location>
</feature>
<feature type="compositionally biased region" description="Polar residues" evidence="1">
    <location>
        <begin position="4325"/>
        <end position="4341"/>
    </location>
</feature>
<feature type="region of interest" description="Disordered" evidence="1">
    <location>
        <begin position="2813"/>
        <end position="3688"/>
    </location>
</feature>
<feature type="compositionally biased region" description="Basic and acidic residues" evidence="1">
    <location>
        <begin position="926"/>
        <end position="935"/>
    </location>
</feature>
<feature type="compositionally biased region" description="Polar residues" evidence="1">
    <location>
        <begin position="3448"/>
        <end position="3462"/>
    </location>
</feature>
<feature type="compositionally biased region" description="Pro residues" evidence="1">
    <location>
        <begin position="1822"/>
        <end position="1833"/>
    </location>
</feature>
<dbReference type="Proteomes" id="UP000434172">
    <property type="component" value="Unassembled WGS sequence"/>
</dbReference>
<feature type="compositionally biased region" description="Polar residues" evidence="1">
    <location>
        <begin position="1058"/>
        <end position="1069"/>
    </location>
</feature>
<feature type="compositionally biased region" description="Polar residues" evidence="1">
    <location>
        <begin position="1510"/>
        <end position="1520"/>
    </location>
</feature>
<feature type="compositionally biased region" description="Low complexity" evidence="1">
    <location>
        <begin position="1108"/>
        <end position="1121"/>
    </location>
</feature>
<proteinExistence type="predicted"/>
<feature type="compositionally biased region" description="Basic and acidic residues" evidence="1">
    <location>
        <begin position="502"/>
        <end position="512"/>
    </location>
</feature>
<feature type="compositionally biased region" description="Polar residues" evidence="1">
    <location>
        <begin position="3580"/>
        <end position="3594"/>
    </location>
</feature>
<feature type="compositionally biased region" description="Acidic residues" evidence="1">
    <location>
        <begin position="334"/>
        <end position="348"/>
    </location>
</feature>
<feature type="compositionally biased region" description="Basic and acidic residues" evidence="1">
    <location>
        <begin position="277"/>
        <end position="288"/>
    </location>
</feature>
<feature type="compositionally biased region" description="Basic and acidic residues" evidence="1">
    <location>
        <begin position="3108"/>
        <end position="3118"/>
    </location>
</feature>
<feature type="compositionally biased region" description="Acidic residues" evidence="1">
    <location>
        <begin position="2922"/>
        <end position="2932"/>
    </location>
</feature>
<feature type="compositionally biased region" description="Basic and acidic residues" evidence="1">
    <location>
        <begin position="4558"/>
        <end position="4570"/>
    </location>
</feature>